<evidence type="ECO:0000313" key="3">
    <source>
        <dbReference type="Proteomes" id="UP000023435"/>
    </source>
</evidence>
<protein>
    <recommendedName>
        <fullName evidence="4">DUF885 domain-containing protein</fullName>
    </recommendedName>
</protein>
<dbReference type="PANTHER" id="PTHR33361">
    <property type="entry name" value="GLR0591 PROTEIN"/>
    <property type="match status" value="1"/>
</dbReference>
<dbReference type="InterPro" id="IPR010281">
    <property type="entry name" value="DUF885"/>
</dbReference>
<organism evidence="2 3">
    <name type="scientific">Lysobacter capsici AZ78</name>
    <dbReference type="NCBI Taxonomy" id="1444315"/>
    <lineage>
        <taxon>Bacteria</taxon>
        <taxon>Pseudomonadati</taxon>
        <taxon>Pseudomonadota</taxon>
        <taxon>Gammaproteobacteria</taxon>
        <taxon>Lysobacterales</taxon>
        <taxon>Lysobacteraceae</taxon>
        <taxon>Lysobacter</taxon>
    </lineage>
</organism>
<gene>
    <name evidence="2" type="ORF">AZ78_1351</name>
</gene>
<comment type="caution">
    <text evidence="2">The sequence shown here is derived from an EMBL/GenBank/DDBJ whole genome shotgun (WGS) entry which is preliminary data.</text>
</comment>
<sequence>MRPSPFRRSSTPRRAPALALRAAVSLALAGTLCLVLPAFAQSAPAATAAPAVTVQTKGEKLKRLYEQYWEEQLKLNPLRATAQGDARYNDQLPNFASSQFRKQSREFTQRWLKTIEAVGSQGLSAQDLLSYEIFVRNAKMDLESDRYPTWLQPINQFGNFASSVAQLGSGTGSQPFKTVADYDNWLKRGALVPVVFDQLIANSREGIRRGVVQPKPLMVKVVSQLDALVKDKPEDSLFWKPIANLPASFSQADKTRLSDDYRRMIDTQLMPAYRRLRDFIRDDYLPHTRDTAGMSALPNGEAWYAFNARRSTTTSMTPAQIHQIGLDEVARIHGEMNSILVELKFKGTLQDFFKFMQNDPRFTFKDEPALLAHYRGLEAKINKKIPELFSLTPKAPFEIRPVEAYRAQSAAGGSYMRPSEDGTRPGIFYVNTFDLPTRKTWDAEDLYLHEAIPGHHFQLALQQELTDLPKFRRFGGETAFSEGWGLYAESLGTALGVYETPYDRFGYLQNELWRAIRLVVDTGLHSKGWTREQVIAYMLANSAESETQSTAEAERYMAIPGQALAYKIGELKIMELRKRAEKALGARFDIREFHAEVLKDGSVPLDVLDGKIDRWIAAKKG</sequence>
<feature type="chain" id="PRO_5007163611" description="DUF885 domain-containing protein" evidence="1">
    <location>
        <begin position="41"/>
        <end position="621"/>
    </location>
</feature>
<dbReference type="Proteomes" id="UP000023435">
    <property type="component" value="Unassembled WGS sequence"/>
</dbReference>
<evidence type="ECO:0000313" key="2">
    <source>
        <dbReference type="EMBL" id="KWS03802.1"/>
    </source>
</evidence>
<name>A0A120AFZ8_9GAMM</name>
<dbReference type="EMBL" id="JAJA02000001">
    <property type="protein sequence ID" value="KWS03802.1"/>
    <property type="molecule type" value="Genomic_DNA"/>
</dbReference>
<dbReference type="AlphaFoldDB" id="A0A120AFZ8"/>
<dbReference type="RefSeq" id="WP_082723482.1">
    <property type="nucleotide sequence ID" value="NZ_JAJA02000001.1"/>
</dbReference>
<keyword evidence="1" id="KW-0732">Signal</keyword>
<evidence type="ECO:0008006" key="4">
    <source>
        <dbReference type="Google" id="ProtNLM"/>
    </source>
</evidence>
<accession>A0A120AFZ8</accession>
<evidence type="ECO:0000256" key="1">
    <source>
        <dbReference type="SAM" id="SignalP"/>
    </source>
</evidence>
<keyword evidence="3" id="KW-1185">Reference proteome</keyword>
<dbReference type="PANTHER" id="PTHR33361:SF16">
    <property type="entry name" value="DUF885 DOMAIN-CONTAINING PROTEIN"/>
    <property type="match status" value="1"/>
</dbReference>
<reference evidence="2 3" key="1">
    <citation type="journal article" date="2014" name="Genome Announc.">
        <title>Draft Genome Sequence of Lysobacter capsici AZ78, a Bacterium Antagonistic to Plant-Pathogenic Oomycetes.</title>
        <authorList>
            <person name="Puopolo G."/>
            <person name="Sonego P."/>
            <person name="Engelen K."/>
            <person name="Pertot I."/>
        </authorList>
    </citation>
    <scope>NUCLEOTIDE SEQUENCE [LARGE SCALE GENOMIC DNA]</scope>
    <source>
        <strain evidence="2 3">AZ78</strain>
    </source>
</reference>
<dbReference type="Pfam" id="PF05960">
    <property type="entry name" value="DUF885"/>
    <property type="match status" value="1"/>
</dbReference>
<dbReference type="OrthoDB" id="9769898at2"/>
<feature type="signal peptide" evidence="1">
    <location>
        <begin position="1"/>
        <end position="40"/>
    </location>
</feature>
<proteinExistence type="predicted"/>